<organism evidence="1 2">
    <name type="scientific">Sphingomonas faeni</name>
    <dbReference type="NCBI Taxonomy" id="185950"/>
    <lineage>
        <taxon>Bacteria</taxon>
        <taxon>Pseudomonadati</taxon>
        <taxon>Pseudomonadota</taxon>
        <taxon>Alphaproteobacteria</taxon>
        <taxon>Sphingomonadales</taxon>
        <taxon>Sphingomonadaceae</taxon>
        <taxon>Sphingomonas</taxon>
    </lineage>
</organism>
<dbReference type="Proteomes" id="UP000244013">
    <property type="component" value="Unassembled WGS sequence"/>
</dbReference>
<proteinExistence type="predicted"/>
<name>A0A2T5UD59_9SPHN</name>
<dbReference type="EMBL" id="QAYE01000001">
    <property type="protein sequence ID" value="PTW49452.1"/>
    <property type="molecule type" value="Genomic_DNA"/>
</dbReference>
<sequence>MDLVAGQPLTLEPFDDQARTSFSLTGRSVDLDPRTHAVRRDIADIRLAEYVFAPHYAVPMIRPVARTALLRSGRDEASDTMVDLKPGDSFEVLEIAGVSAWGVARPSGLVGYVAAEALDLSATDTA</sequence>
<comment type="caution">
    <text evidence="1">The sequence shown here is derived from an EMBL/GenBank/DDBJ whole genome shotgun (WGS) entry which is preliminary data.</text>
</comment>
<dbReference type="AlphaFoldDB" id="A0A2T5UD59"/>
<protein>
    <recommendedName>
        <fullName evidence="3">SH3 domain-containing protein</fullName>
    </recommendedName>
</protein>
<evidence type="ECO:0008006" key="3">
    <source>
        <dbReference type="Google" id="ProtNLM"/>
    </source>
</evidence>
<gene>
    <name evidence="1" type="ORF">C8J25_101962</name>
</gene>
<reference evidence="1 2" key="1">
    <citation type="submission" date="2018-04" db="EMBL/GenBank/DDBJ databases">
        <title>Genomic Encyclopedia of Type Strains, Phase III (KMG-III): the genomes of soil and plant-associated and newly described type strains.</title>
        <authorList>
            <person name="Whitman W."/>
        </authorList>
    </citation>
    <scope>NUCLEOTIDE SEQUENCE [LARGE SCALE GENOMIC DNA]</scope>
    <source>
        <strain evidence="1 2">MA-olki</strain>
    </source>
</reference>
<accession>A0A2T5UD59</accession>
<evidence type="ECO:0000313" key="1">
    <source>
        <dbReference type="EMBL" id="PTW49452.1"/>
    </source>
</evidence>
<evidence type="ECO:0000313" key="2">
    <source>
        <dbReference type="Proteomes" id="UP000244013"/>
    </source>
</evidence>